<keyword evidence="10 13" id="KW-0143">Chaperone</keyword>
<dbReference type="InterPro" id="IPR029046">
    <property type="entry name" value="LolA/LolB/LppX"/>
</dbReference>
<evidence type="ECO:0000256" key="8">
    <source>
        <dbReference type="ARBA" id="ARBA00023136"/>
    </source>
</evidence>
<sequence>MMRYFSLLLLSLWLSGCALLTPQGGQQQLQNQLSHIDSWQVRGKLSVRSPQDSVTGYLTWEQQQQDYQLFITGPFGQGSSRLSGSADFAELLLPGWQSPQRADNAEQLMLAHMGWNFPVSDIRHWVKGQPAPGQVSELQFDDNGLLQQLQQHGWQVRYSRYSRHQGYWLPGLIKVSGHNFRFVFAIKEWTING</sequence>
<comment type="caution">
    <text evidence="15">The sequence shown here is derived from an EMBL/GenBank/DDBJ whole genome shotgun (WGS) entry which is preliminary data.</text>
</comment>
<evidence type="ECO:0000256" key="10">
    <source>
        <dbReference type="ARBA" id="ARBA00023186"/>
    </source>
</evidence>
<dbReference type="CDD" id="cd16326">
    <property type="entry name" value="LolB"/>
    <property type="match status" value="1"/>
</dbReference>
<evidence type="ECO:0000256" key="2">
    <source>
        <dbReference type="ARBA" id="ARBA00009696"/>
    </source>
</evidence>
<keyword evidence="5 13" id="KW-0813">Transport</keyword>
<evidence type="ECO:0000256" key="13">
    <source>
        <dbReference type="HAMAP-Rule" id="MF_00233"/>
    </source>
</evidence>
<dbReference type="HAMAP" id="MF_00233">
    <property type="entry name" value="LolB"/>
    <property type="match status" value="1"/>
</dbReference>
<dbReference type="RefSeq" id="WP_376867333.1">
    <property type="nucleotide sequence ID" value="NZ_JBHRYB010000013.1"/>
</dbReference>
<dbReference type="SUPFAM" id="SSF89392">
    <property type="entry name" value="Prokaryotic lipoproteins and lipoprotein localization factors"/>
    <property type="match status" value="1"/>
</dbReference>
<evidence type="ECO:0000256" key="3">
    <source>
        <dbReference type="ARBA" id="ARBA00011245"/>
    </source>
</evidence>
<evidence type="ECO:0000256" key="5">
    <source>
        <dbReference type="ARBA" id="ARBA00022448"/>
    </source>
</evidence>
<organism evidence="15 16">
    <name type="scientific">Bacterioplanoides pacificum</name>
    <dbReference type="NCBI Taxonomy" id="1171596"/>
    <lineage>
        <taxon>Bacteria</taxon>
        <taxon>Pseudomonadati</taxon>
        <taxon>Pseudomonadota</taxon>
        <taxon>Gammaproteobacteria</taxon>
        <taxon>Oceanospirillales</taxon>
        <taxon>Oceanospirillaceae</taxon>
        <taxon>Bacterioplanoides</taxon>
    </lineage>
</organism>
<keyword evidence="9 13" id="KW-0564">Palmitate</keyword>
<keyword evidence="11 13" id="KW-0998">Cell outer membrane</keyword>
<keyword evidence="8 13" id="KW-0472">Membrane</keyword>
<comment type="function">
    <text evidence="13">Plays a critical role in the incorporation of lipoproteins in the outer membrane after they are released by the LolA protein.</text>
</comment>
<comment type="similarity">
    <text evidence="2 13">Belongs to the LolB family.</text>
</comment>
<dbReference type="PROSITE" id="PS51257">
    <property type="entry name" value="PROKAR_LIPOPROTEIN"/>
    <property type="match status" value="1"/>
</dbReference>
<dbReference type="NCBIfam" id="TIGR00548">
    <property type="entry name" value="lolB"/>
    <property type="match status" value="1"/>
</dbReference>
<evidence type="ECO:0000256" key="11">
    <source>
        <dbReference type="ARBA" id="ARBA00023237"/>
    </source>
</evidence>
<accession>A0ABV7VUU7</accession>
<keyword evidence="6 13" id="KW-0732">Signal</keyword>
<protein>
    <recommendedName>
        <fullName evidence="4 13">Outer-membrane lipoprotein LolB</fullName>
    </recommendedName>
</protein>
<name>A0ABV7VUU7_9GAMM</name>
<feature type="chain" id="PRO_5045141095" description="Outer-membrane lipoprotein LolB" evidence="14">
    <location>
        <begin position="21"/>
        <end position="193"/>
    </location>
</feature>
<evidence type="ECO:0000256" key="12">
    <source>
        <dbReference type="ARBA" id="ARBA00023288"/>
    </source>
</evidence>
<keyword evidence="12 13" id="KW-0449">Lipoprotein</keyword>
<dbReference type="Proteomes" id="UP001595722">
    <property type="component" value="Unassembled WGS sequence"/>
</dbReference>
<comment type="subunit">
    <text evidence="3 13">Monomer.</text>
</comment>
<keyword evidence="16" id="KW-1185">Reference proteome</keyword>
<dbReference type="EMBL" id="JBHRYB010000013">
    <property type="protein sequence ID" value="MFC3681120.1"/>
    <property type="molecule type" value="Genomic_DNA"/>
</dbReference>
<evidence type="ECO:0000256" key="6">
    <source>
        <dbReference type="ARBA" id="ARBA00022729"/>
    </source>
</evidence>
<evidence type="ECO:0000256" key="1">
    <source>
        <dbReference type="ARBA" id="ARBA00004459"/>
    </source>
</evidence>
<evidence type="ECO:0000256" key="9">
    <source>
        <dbReference type="ARBA" id="ARBA00023139"/>
    </source>
</evidence>
<gene>
    <name evidence="13 15" type="primary">lolB</name>
    <name evidence="15" type="ORF">ACFOMG_13525</name>
</gene>
<dbReference type="InterPro" id="IPR004565">
    <property type="entry name" value="OM_lipoprot_LolB"/>
</dbReference>
<evidence type="ECO:0000313" key="16">
    <source>
        <dbReference type="Proteomes" id="UP001595722"/>
    </source>
</evidence>
<evidence type="ECO:0000256" key="4">
    <source>
        <dbReference type="ARBA" id="ARBA00016202"/>
    </source>
</evidence>
<dbReference type="Gene3D" id="2.50.20.10">
    <property type="entry name" value="Lipoprotein localisation LolA/LolB/LppX"/>
    <property type="match status" value="1"/>
</dbReference>
<proteinExistence type="inferred from homology"/>
<evidence type="ECO:0000313" key="15">
    <source>
        <dbReference type="EMBL" id="MFC3681120.1"/>
    </source>
</evidence>
<feature type="signal peptide" evidence="14">
    <location>
        <begin position="1"/>
        <end position="20"/>
    </location>
</feature>
<dbReference type="Pfam" id="PF03550">
    <property type="entry name" value="LolB"/>
    <property type="match status" value="1"/>
</dbReference>
<comment type="subcellular location">
    <subcellularLocation>
        <location evidence="1 13">Cell outer membrane</location>
        <topology evidence="1 13">Lipid-anchor</topology>
    </subcellularLocation>
</comment>
<keyword evidence="7 13" id="KW-0653">Protein transport</keyword>
<evidence type="ECO:0000256" key="14">
    <source>
        <dbReference type="SAM" id="SignalP"/>
    </source>
</evidence>
<reference evidence="16" key="1">
    <citation type="journal article" date="2019" name="Int. J. Syst. Evol. Microbiol.">
        <title>The Global Catalogue of Microorganisms (GCM) 10K type strain sequencing project: providing services to taxonomists for standard genome sequencing and annotation.</title>
        <authorList>
            <consortium name="The Broad Institute Genomics Platform"/>
            <consortium name="The Broad Institute Genome Sequencing Center for Infectious Disease"/>
            <person name="Wu L."/>
            <person name="Ma J."/>
        </authorList>
    </citation>
    <scope>NUCLEOTIDE SEQUENCE [LARGE SCALE GENOMIC DNA]</scope>
    <source>
        <strain evidence="16">KCTC 42424</strain>
    </source>
</reference>
<evidence type="ECO:0000256" key="7">
    <source>
        <dbReference type="ARBA" id="ARBA00022927"/>
    </source>
</evidence>